<keyword evidence="2 4" id="KW-0728">SH3 domain</keyword>
<gene>
    <name evidence="7" type="ORF">BD324DRAFT_651897</name>
</gene>
<evidence type="ECO:0000256" key="5">
    <source>
        <dbReference type="SAM" id="MobiDB-lite"/>
    </source>
</evidence>
<dbReference type="GO" id="GO:0015629">
    <property type="term" value="C:actin cytoskeleton"/>
    <property type="evidence" value="ECO:0007669"/>
    <property type="project" value="TreeGrafter"/>
</dbReference>
<feature type="region of interest" description="Disordered" evidence="5">
    <location>
        <begin position="1006"/>
        <end position="1039"/>
    </location>
</feature>
<keyword evidence="3" id="KW-0963">Cytoplasm</keyword>
<reference evidence="7 8" key="1">
    <citation type="submission" date="2017-03" db="EMBL/GenBank/DDBJ databases">
        <title>Widespread Adenine N6-methylation of Active Genes in Fungi.</title>
        <authorList>
            <consortium name="DOE Joint Genome Institute"/>
            <person name="Mondo S.J."/>
            <person name="Dannebaum R.O."/>
            <person name="Kuo R.C."/>
            <person name="Louie K.B."/>
            <person name="Bewick A.J."/>
            <person name="Labutti K."/>
            <person name="Haridas S."/>
            <person name="Kuo A."/>
            <person name="Salamov A."/>
            <person name="Ahrendt S.R."/>
            <person name="Lau R."/>
            <person name="Bowen B.P."/>
            <person name="Lipzen A."/>
            <person name="Sullivan W."/>
            <person name="Andreopoulos W.B."/>
            <person name="Clum A."/>
            <person name="Lindquist E."/>
            <person name="Daum C."/>
            <person name="Northen T.R."/>
            <person name="Ramamoorthy G."/>
            <person name="Schmitz R.J."/>
            <person name="Gryganskyi A."/>
            <person name="Culley D."/>
            <person name="Magnuson J."/>
            <person name="James T.Y."/>
            <person name="O'Malley M.A."/>
            <person name="Stajich J.E."/>
            <person name="Spatafora J.W."/>
            <person name="Visel A."/>
            <person name="Grigoriev I.V."/>
        </authorList>
    </citation>
    <scope>NUCLEOTIDE SEQUENCE [LARGE SCALE GENOMIC DNA]</scope>
    <source>
        <strain evidence="7 8">NRRL Y-17943</strain>
    </source>
</reference>
<dbReference type="PROSITE" id="PS50002">
    <property type="entry name" value="SH3"/>
    <property type="match status" value="1"/>
</dbReference>
<sequence length="1094" mass="118638">MPFSSLPLEVVSHIASLLQPPWAPGPITETSYTDTVDPQPPSDRLPVNDISAFSRSSHITLQAARPWLWENVDVKSGRGWLAIVNALTEEVVDIKEIPASPDLASSQQPGFPWGPVSPEQAHAQPATLSLARYIAPPVTYPTPYATASNVPIQGLPYSPQQPSHAALLLTPPASRNVSPSPLVSARLRGRSRSPRRSLGLEGEGISAVLDRSRSLSLHRTASWRSDSGSVRRPPMPRRRTSLSRSRTMPVDGEYDEEEDEDEDEVPPLRGEETQSVSLDDSEDESDHQNELLPPPGPYIRHLSFNNFRTVGSRRTQDEAVRGRFVTAGRLEGVIKNAPNLVSLCMTEYVDSSLTLPVLEEMVFRGYRQSRGSLQRASRSRGRSLSIDPTPVVAPTFVSQTEPNRPTYVPYETETEEQKWRRRSLFTALEALDLTGCVSSVFNEAMSEFWETWYAPEETRGRGRRRHRLGEAPSSTDESDEDTSVLAPQEPTSRRIPRFYIMKRLSLRSCTTLPPQIISDFVCSFPNLTHLDLSGTRVPSTFLSLLIERPPMTLRFQSLSLARCPRLHPSIVVDFLKDSPCARDLIELNLYATPTQSNCIGPEDAERMLSAPCFKSGKLRYLDISGAGMEPRHLIAIPNQPSLISLGMSHMPLLSVISIQEFLLNKAPHVEVLTLTGTGISPNMAPLQLTLELHSRLINPLTTIPFSLSSLSLNSNGPDLRPGPTRLRVIELSSSVRRGIADGASGEWKVIKSKGGRGWYVDLSAGWMNGQFVRHLPADHPHRTWLTHLALAQGRVASAVGWHNRKMEIEAFFSLLDEYFASRPHLLSKSPASSPGIGLSNGKVTLPPVSLSTINKFVTAAGQPPPNGTAAGGAASPGSGALSPTSPKSEADLEREAKARQQEKDRMDLALRLGKGAIRGSSAATRGSLNLITKSDKLMGALDKRGAGGLVRGAHSLSQTADGYLRPPKKDAAAEQAQAAGGAESPPASAKKGGAFGLLAGKASALGGGSKTASLPPPTRRTTAPMPVAEPEPQTFGAESQAQAVYDYTGADAGDLSVQTGQIVNVLEKTSADWWTCEDGNGTRGLVPSNYLKEL</sequence>
<dbReference type="Gene3D" id="2.30.30.40">
    <property type="entry name" value="SH3 Domains"/>
    <property type="match status" value="1"/>
</dbReference>
<feature type="compositionally biased region" description="Basic and acidic residues" evidence="5">
    <location>
        <begin position="888"/>
        <end position="905"/>
    </location>
</feature>
<feature type="compositionally biased region" description="Low complexity" evidence="5">
    <location>
        <begin position="242"/>
        <end position="251"/>
    </location>
</feature>
<dbReference type="InterPro" id="IPR046982">
    <property type="entry name" value="BIN3/RVS161-like"/>
</dbReference>
<dbReference type="RefSeq" id="XP_021870116.1">
    <property type="nucleotide sequence ID" value="XM_022018410.1"/>
</dbReference>
<dbReference type="GeneID" id="33560219"/>
<comment type="caution">
    <text evidence="7">The sequence shown here is derived from an EMBL/GenBank/DDBJ whole genome shotgun (WGS) entry which is preliminary data.</text>
</comment>
<feature type="region of interest" description="Disordered" evidence="5">
    <location>
        <begin position="460"/>
        <end position="488"/>
    </location>
</feature>
<protein>
    <recommendedName>
        <fullName evidence="6">SH3 domain-containing protein</fullName>
    </recommendedName>
</protein>
<dbReference type="InterPro" id="IPR032675">
    <property type="entry name" value="LRR_dom_sf"/>
</dbReference>
<feature type="region of interest" description="Disordered" evidence="5">
    <location>
        <begin position="859"/>
        <end position="905"/>
    </location>
</feature>
<dbReference type="PANTHER" id="PTHR47174:SF3">
    <property type="entry name" value="BRIDGING INTEGRATOR 3"/>
    <property type="match status" value="1"/>
</dbReference>
<feature type="region of interest" description="Disordered" evidence="5">
    <location>
        <begin position="216"/>
        <end position="298"/>
    </location>
</feature>
<dbReference type="GO" id="GO:0005737">
    <property type="term" value="C:cytoplasm"/>
    <property type="evidence" value="ECO:0007669"/>
    <property type="project" value="UniProtKB-SubCell"/>
</dbReference>
<dbReference type="AlphaFoldDB" id="A0A1Y1UEN0"/>
<dbReference type="Gene3D" id="3.80.10.10">
    <property type="entry name" value="Ribonuclease Inhibitor"/>
    <property type="match status" value="1"/>
</dbReference>
<dbReference type="InParanoid" id="A0A1Y1UEN0"/>
<dbReference type="GO" id="GO:0006897">
    <property type="term" value="P:endocytosis"/>
    <property type="evidence" value="ECO:0007669"/>
    <property type="project" value="InterPro"/>
</dbReference>
<feature type="region of interest" description="Disordered" evidence="5">
    <location>
        <begin position="171"/>
        <end position="199"/>
    </location>
</feature>
<dbReference type="SMART" id="SM00326">
    <property type="entry name" value="SH3"/>
    <property type="match status" value="1"/>
</dbReference>
<dbReference type="InterPro" id="IPR001452">
    <property type="entry name" value="SH3_domain"/>
</dbReference>
<keyword evidence="8" id="KW-1185">Reference proteome</keyword>
<dbReference type="SUPFAM" id="SSF50044">
    <property type="entry name" value="SH3-domain"/>
    <property type="match status" value="1"/>
</dbReference>
<dbReference type="EMBL" id="NBSH01000009">
    <property type="protein sequence ID" value="ORX35987.1"/>
    <property type="molecule type" value="Genomic_DNA"/>
</dbReference>
<evidence type="ECO:0000256" key="1">
    <source>
        <dbReference type="ARBA" id="ARBA00004496"/>
    </source>
</evidence>
<dbReference type="GO" id="GO:0051666">
    <property type="term" value="P:actin cortical patch localization"/>
    <property type="evidence" value="ECO:0007669"/>
    <property type="project" value="InterPro"/>
</dbReference>
<feature type="region of interest" description="Disordered" evidence="5">
    <location>
        <begin position="959"/>
        <end position="993"/>
    </location>
</feature>
<feature type="compositionally biased region" description="Polar residues" evidence="5">
    <location>
        <begin position="216"/>
        <end position="228"/>
    </location>
</feature>
<dbReference type="PRINTS" id="PR00452">
    <property type="entry name" value="SH3DOMAIN"/>
</dbReference>
<evidence type="ECO:0000256" key="2">
    <source>
        <dbReference type="ARBA" id="ARBA00022443"/>
    </source>
</evidence>
<feature type="compositionally biased region" description="Low complexity" evidence="5">
    <location>
        <begin position="973"/>
        <end position="993"/>
    </location>
</feature>
<dbReference type="PANTHER" id="PTHR47174">
    <property type="entry name" value="BRIDGING INTEGRATOR 3"/>
    <property type="match status" value="1"/>
</dbReference>
<dbReference type="STRING" id="4999.A0A1Y1UEN0"/>
<proteinExistence type="predicted"/>
<accession>A0A1Y1UEN0</accession>
<evidence type="ECO:0000313" key="7">
    <source>
        <dbReference type="EMBL" id="ORX35987.1"/>
    </source>
</evidence>
<organism evidence="7 8">
    <name type="scientific">Kockovaella imperatae</name>
    <dbReference type="NCBI Taxonomy" id="4999"/>
    <lineage>
        <taxon>Eukaryota</taxon>
        <taxon>Fungi</taxon>
        <taxon>Dikarya</taxon>
        <taxon>Basidiomycota</taxon>
        <taxon>Agaricomycotina</taxon>
        <taxon>Tremellomycetes</taxon>
        <taxon>Tremellales</taxon>
        <taxon>Cuniculitremaceae</taxon>
        <taxon>Kockovaella</taxon>
    </lineage>
</organism>
<evidence type="ECO:0000313" key="8">
    <source>
        <dbReference type="Proteomes" id="UP000193218"/>
    </source>
</evidence>
<name>A0A1Y1UEN0_9TREE</name>
<dbReference type="InterPro" id="IPR036028">
    <property type="entry name" value="SH3-like_dom_sf"/>
</dbReference>
<dbReference type="Proteomes" id="UP000193218">
    <property type="component" value="Unassembled WGS sequence"/>
</dbReference>
<dbReference type="SUPFAM" id="SSF52047">
    <property type="entry name" value="RNI-like"/>
    <property type="match status" value="1"/>
</dbReference>
<evidence type="ECO:0000256" key="4">
    <source>
        <dbReference type="PROSITE-ProRule" id="PRU00192"/>
    </source>
</evidence>
<dbReference type="OrthoDB" id="9994419at2759"/>
<evidence type="ECO:0000259" key="6">
    <source>
        <dbReference type="PROSITE" id="PS50002"/>
    </source>
</evidence>
<feature type="compositionally biased region" description="Acidic residues" evidence="5">
    <location>
        <begin position="252"/>
        <end position="265"/>
    </location>
</feature>
<dbReference type="Pfam" id="PF00018">
    <property type="entry name" value="SH3_1"/>
    <property type="match status" value="1"/>
</dbReference>
<feature type="domain" description="SH3" evidence="6">
    <location>
        <begin position="1036"/>
        <end position="1094"/>
    </location>
</feature>
<comment type="subcellular location">
    <subcellularLocation>
        <location evidence="1">Cytoplasm</location>
    </subcellularLocation>
</comment>
<dbReference type="CDD" id="cd00174">
    <property type="entry name" value="SH3"/>
    <property type="match status" value="1"/>
</dbReference>
<evidence type="ECO:0000256" key="3">
    <source>
        <dbReference type="ARBA" id="ARBA00022490"/>
    </source>
</evidence>
<feature type="compositionally biased region" description="Low complexity" evidence="5">
    <location>
        <begin position="867"/>
        <end position="886"/>
    </location>
</feature>